<keyword evidence="1" id="KW-0812">Transmembrane</keyword>
<evidence type="ECO:0000313" key="3">
    <source>
        <dbReference type="Proteomes" id="UP001234811"/>
    </source>
</evidence>
<feature type="transmembrane region" description="Helical" evidence="1">
    <location>
        <begin position="207"/>
        <end position="229"/>
    </location>
</feature>
<proteinExistence type="predicted"/>
<accession>A0ABD5BBJ8</accession>
<feature type="transmembrane region" description="Helical" evidence="1">
    <location>
        <begin position="115"/>
        <end position="135"/>
    </location>
</feature>
<dbReference type="Proteomes" id="UP001234811">
    <property type="component" value="Unassembled WGS sequence"/>
</dbReference>
<evidence type="ECO:0000256" key="1">
    <source>
        <dbReference type="SAM" id="Phobius"/>
    </source>
</evidence>
<sequence length="389" mass="44259">MMTIVSENVLLENSKCSESFYLKTLRWLIALFIIASPLSPFVANTTIYLWIPLVFFDYQYIRSFRAVSKAVLLCVFIWLSMCFLFFRYDLALKSFVLILGVSYLVKVGTPITNKVYCCMLISIVWCVIQFIAYQINPSYSAAIGPGSISKFFWGEFATMTFTNQYTLFLFPRMSGLSREAGFFASLLIISFMIRTRDNKLNFIEKSLFLLGYLFSLSKSSITLVLFFILYPMRKLLRKVPVIVTFIGFIVIFVSLAQFLNIGAPSYFMVNDSIAHRLSASYLMLHMNIGNLLYGCNTEYNCIVDYQPLVGYLTDQGLIPAVGLSGLIMDMGLLGFVGVIFAFLILKLDSYDVAIVAIFTATVSFFTVDSFIILTYFYIITNHKGKNNFE</sequence>
<keyword evidence="1" id="KW-0472">Membrane</keyword>
<keyword evidence="1" id="KW-1133">Transmembrane helix</keyword>
<dbReference type="EMBL" id="JAVIPQ010000010">
    <property type="protein sequence ID" value="MDQ9554032.1"/>
    <property type="molecule type" value="Genomic_DNA"/>
</dbReference>
<name>A0ABD5BBJ8_SERMA</name>
<feature type="transmembrane region" description="Helical" evidence="1">
    <location>
        <begin position="352"/>
        <end position="378"/>
    </location>
</feature>
<feature type="transmembrane region" description="Helical" evidence="1">
    <location>
        <begin position="241"/>
        <end position="259"/>
    </location>
</feature>
<dbReference type="AlphaFoldDB" id="A0ABD5BBJ8"/>
<evidence type="ECO:0000313" key="2">
    <source>
        <dbReference type="EMBL" id="MDQ9554032.1"/>
    </source>
</evidence>
<gene>
    <name evidence="2" type="ORF">RF091_00540</name>
</gene>
<feature type="transmembrane region" description="Helical" evidence="1">
    <location>
        <begin position="317"/>
        <end position="345"/>
    </location>
</feature>
<organism evidence="2 3">
    <name type="scientific">Serratia marcescens</name>
    <dbReference type="NCBI Taxonomy" id="615"/>
    <lineage>
        <taxon>Bacteria</taxon>
        <taxon>Pseudomonadati</taxon>
        <taxon>Pseudomonadota</taxon>
        <taxon>Gammaproteobacteria</taxon>
        <taxon>Enterobacterales</taxon>
        <taxon>Yersiniaceae</taxon>
        <taxon>Serratia</taxon>
    </lineage>
</organism>
<comment type="caution">
    <text evidence="2">The sequence shown here is derived from an EMBL/GenBank/DDBJ whole genome shotgun (WGS) entry which is preliminary data.</text>
</comment>
<feature type="transmembrane region" description="Helical" evidence="1">
    <location>
        <begin position="67"/>
        <end position="86"/>
    </location>
</feature>
<feature type="transmembrane region" description="Helical" evidence="1">
    <location>
        <begin position="151"/>
        <end position="170"/>
    </location>
</feature>
<reference evidence="2 3" key="1">
    <citation type="submission" date="2023-07" db="EMBL/GenBank/DDBJ databases">
        <title>Pathogens genome sequencing project 196.</title>
        <authorList>
            <person name="Cao X."/>
        </authorList>
    </citation>
    <scope>NUCLEOTIDE SEQUENCE [LARGE SCALE GENOMIC DNA]</scope>
    <source>
        <strain evidence="2 3">SM41</strain>
    </source>
</reference>
<dbReference type="RefSeq" id="WP_223307164.1">
    <property type="nucleotide sequence ID" value="NZ_CBDHWN010000091.1"/>
</dbReference>
<feature type="transmembrane region" description="Helical" evidence="1">
    <location>
        <begin position="177"/>
        <end position="195"/>
    </location>
</feature>
<feature type="transmembrane region" description="Helical" evidence="1">
    <location>
        <begin position="27"/>
        <end position="55"/>
    </location>
</feature>
<protein>
    <submittedName>
        <fullName evidence="2">Uncharacterized protein</fullName>
    </submittedName>
</protein>